<protein>
    <recommendedName>
        <fullName evidence="4">DUF5658 domain-containing protein</fullName>
    </recommendedName>
</protein>
<accession>A0A3D9DR40</accession>
<evidence type="ECO:0008006" key="4">
    <source>
        <dbReference type="Google" id="ProtNLM"/>
    </source>
</evidence>
<keyword evidence="3" id="KW-1185">Reference proteome</keyword>
<evidence type="ECO:0000313" key="3">
    <source>
        <dbReference type="Proteomes" id="UP000257030"/>
    </source>
</evidence>
<feature type="transmembrane region" description="Helical" evidence="1">
    <location>
        <begin position="81"/>
        <end position="104"/>
    </location>
</feature>
<keyword evidence="1" id="KW-0812">Transmembrane</keyword>
<reference evidence="2 3" key="1">
    <citation type="journal article" date="2010" name="Syst. Appl. Microbiol.">
        <title>Four new species of Chryseobacterium from the rhizosphere of coastal sand dune plants, Chryseobacterium elymi sp. nov., Chryseobacterium hagamense sp. nov., Chryseobacterium lathyri sp. nov. and Chryseobacterium rhizosphaerae sp. nov.</title>
        <authorList>
            <person name="Cho S.H."/>
            <person name="Lee K.S."/>
            <person name="Shin D.S."/>
            <person name="Han J.H."/>
            <person name="Park K.S."/>
            <person name="Lee C.H."/>
            <person name="Park K.H."/>
            <person name="Kim S.B."/>
        </authorList>
    </citation>
    <scope>NUCLEOTIDE SEQUENCE [LARGE SCALE GENOMIC DNA]</scope>
    <source>
        <strain evidence="2 3">KCTC 22547</strain>
    </source>
</reference>
<name>A0A3D9DR40_9FLAO</name>
<keyword evidence="1" id="KW-0472">Membrane</keyword>
<feature type="transmembrane region" description="Helical" evidence="1">
    <location>
        <begin position="12"/>
        <end position="35"/>
    </location>
</feature>
<dbReference type="Proteomes" id="UP000257030">
    <property type="component" value="Unassembled WGS sequence"/>
</dbReference>
<evidence type="ECO:0000313" key="2">
    <source>
        <dbReference type="EMBL" id="REC80336.1"/>
    </source>
</evidence>
<feature type="transmembrane region" description="Helical" evidence="1">
    <location>
        <begin position="47"/>
        <end position="69"/>
    </location>
</feature>
<evidence type="ECO:0000256" key="1">
    <source>
        <dbReference type="SAM" id="Phobius"/>
    </source>
</evidence>
<organism evidence="2 3">
    <name type="scientific">Chryseobacterium elymi</name>
    <dbReference type="NCBI Taxonomy" id="395936"/>
    <lineage>
        <taxon>Bacteria</taxon>
        <taxon>Pseudomonadati</taxon>
        <taxon>Bacteroidota</taxon>
        <taxon>Flavobacteriia</taxon>
        <taxon>Flavobacteriales</taxon>
        <taxon>Weeksellaceae</taxon>
        <taxon>Chryseobacterium group</taxon>
        <taxon>Chryseobacterium</taxon>
    </lineage>
</organism>
<keyword evidence="1" id="KW-1133">Transmembrane helix</keyword>
<dbReference type="AlphaFoldDB" id="A0A3D9DR40"/>
<comment type="caution">
    <text evidence="2">The sequence shown here is derived from an EMBL/GenBank/DDBJ whole genome shotgun (WGS) entry which is preliminary data.</text>
</comment>
<gene>
    <name evidence="2" type="ORF">DRF60_01085</name>
</gene>
<dbReference type="EMBL" id="QNUH01000001">
    <property type="protein sequence ID" value="REC80336.1"/>
    <property type="molecule type" value="Genomic_DNA"/>
</dbReference>
<sequence>MRKLKLFWSVNFLLTILSIVFTLCIFLDLNQYIILKNIYYFITCNELISPFLFVTEWVQISLIICILLWKREERTHFHWLYLSVLFILAIFKIFFYFFGVIGFARGEA</sequence>
<proteinExistence type="predicted"/>